<feature type="domain" description="3'-5' exoribonuclease Rv2179c-like" evidence="2">
    <location>
        <begin position="13"/>
        <end position="165"/>
    </location>
</feature>
<dbReference type="Gene3D" id="3.30.420.10">
    <property type="entry name" value="Ribonuclease H-like superfamily/Ribonuclease H"/>
    <property type="match status" value="1"/>
</dbReference>
<dbReference type="NCBIfam" id="NF033638">
    <property type="entry name" value="RNase_AS"/>
    <property type="match status" value="1"/>
</dbReference>
<dbReference type="GO" id="GO:0004532">
    <property type="term" value="F:RNA exonuclease activity"/>
    <property type="evidence" value="ECO:0007669"/>
    <property type="project" value="UniProtKB-UniRule"/>
</dbReference>
<dbReference type="InterPro" id="IPR036397">
    <property type="entry name" value="RNaseH_sf"/>
</dbReference>
<dbReference type="GO" id="GO:0003676">
    <property type="term" value="F:nucleic acid binding"/>
    <property type="evidence" value="ECO:0007669"/>
    <property type="project" value="InterPro"/>
</dbReference>
<dbReference type="GO" id="GO:0008408">
    <property type="term" value="F:3'-5' exonuclease activity"/>
    <property type="evidence" value="ECO:0007669"/>
    <property type="project" value="InterPro"/>
</dbReference>
<feature type="binding site" evidence="1">
    <location>
        <position position="17"/>
    </location>
    <ligand>
        <name>Mg(2+)</name>
        <dbReference type="ChEBI" id="CHEBI:18420"/>
        <note>catalytic</note>
    </ligand>
</feature>
<evidence type="ECO:0000313" key="4">
    <source>
        <dbReference type="Proteomes" id="UP000010445"/>
    </source>
</evidence>
<name>L1MFU1_9CORY</name>
<dbReference type="EMBL" id="AMEM01000022">
    <property type="protein sequence ID" value="EKX89786.1"/>
    <property type="molecule type" value="Genomic_DNA"/>
</dbReference>
<sequence>MDLTSTWKGRTVRFFYDTEFIEDGETIELISIGIVGDDGREYYAVSTDFDPARAGEWVRNNVLNQLPNPNSSEWKSLDTIRTDLEKFLHVPGGAELWAWVGCYDHVVLAQLWGDMPALPRHIPRFTRELKQYWEFAGKPQLPDLESGKHNALEDARHNVRKFQACMAALPIGTKGHVLPPN</sequence>
<evidence type="ECO:0000256" key="1">
    <source>
        <dbReference type="HAMAP-Rule" id="MF_00977"/>
    </source>
</evidence>
<dbReference type="HOGENOM" id="CLU_114979_0_0_11"/>
<keyword evidence="1" id="KW-0378">Hydrolase</keyword>
<dbReference type="PATRIC" id="fig|1035195.3.peg.1526"/>
<evidence type="ECO:0000259" key="2">
    <source>
        <dbReference type="Pfam" id="PF16473"/>
    </source>
</evidence>
<dbReference type="EC" id="3.1.13.-" evidence="1"/>
<dbReference type="GO" id="GO:0000287">
    <property type="term" value="F:magnesium ion binding"/>
    <property type="evidence" value="ECO:0007669"/>
    <property type="project" value="UniProtKB-UniRule"/>
</dbReference>
<comment type="cofactor">
    <cofactor evidence="1">
        <name>Mg(2+)</name>
        <dbReference type="ChEBI" id="CHEBI:18420"/>
    </cofactor>
    <text evidence="1">Binds 1 Mg(2+) ion per subunit.</text>
</comment>
<keyword evidence="1" id="KW-0269">Exonuclease</keyword>
<dbReference type="InterPro" id="IPR012337">
    <property type="entry name" value="RNaseH-like_sf"/>
</dbReference>
<evidence type="ECO:0000313" key="3">
    <source>
        <dbReference type="EMBL" id="EKX89786.1"/>
    </source>
</evidence>
<dbReference type="Pfam" id="PF16473">
    <property type="entry name" value="Rv2179c-like"/>
    <property type="match status" value="1"/>
</dbReference>
<keyword evidence="1" id="KW-0479">Metal-binding</keyword>
<dbReference type="HAMAP" id="MF_00977">
    <property type="entry name" value="3_5_Exoribonuc_actinobact"/>
    <property type="match status" value="1"/>
</dbReference>
<dbReference type="STRING" id="1035195.HMPREF9997_01689"/>
<dbReference type="Proteomes" id="UP000010445">
    <property type="component" value="Unassembled WGS sequence"/>
</dbReference>
<comment type="function">
    <text evidence="1">Exonuclease that cleaves single-stranded 3' overhangs of double-stranded RNA.</text>
</comment>
<proteinExistence type="inferred from homology"/>
<dbReference type="AlphaFoldDB" id="L1MFU1"/>
<keyword evidence="4" id="KW-1185">Reference proteome</keyword>
<dbReference type="InterPro" id="IPR033390">
    <property type="entry name" value="Rv2179c-like"/>
</dbReference>
<comment type="subunit">
    <text evidence="1">Homodimer.</text>
</comment>
<dbReference type="SUPFAM" id="SSF53098">
    <property type="entry name" value="Ribonuclease H-like"/>
    <property type="match status" value="1"/>
</dbReference>
<protein>
    <recommendedName>
        <fullName evidence="1">3'-5' exoribonuclease</fullName>
        <ecNumber evidence="1">3.1.13.-</ecNumber>
    </recommendedName>
</protein>
<feature type="region of interest" description="RNA binding" evidence="1">
    <location>
        <begin position="17"/>
        <end position="20"/>
    </location>
</feature>
<comment type="caution">
    <text evidence="3">The sequence shown here is derived from an EMBL/GenBank/DDBJ whole genome shotgun (WGS) entry which is preliminary data.</text>
</comment>
<accession>L1MFU1</accession>
<keyword evidence="1" id="KW-0540">Nuclease</keyword>
<keyword evidence="1" id="KW-0460">Magnesium</keyword>
<dbReference type="eggNOG" id="ENOG5032SJD">
    <property type="taxonomic scope" value="Bacteria"/>
</dbReference>
<gene>
    <name evidence="3" type="ORF">HMPREF9997_01689</name>
</gene>
<reference evidence="3 4" key="1">
    <citation type="submission" date="2012-05" db="EMBL/GenBank/DDBJ databases">
        <authorList>
            <person name="Weinstock G."/>
            <person name="Sodergren E."/>
            <person name="Lobos E.A."/>
            <person name="Fulton L."/>
            <person name="Fulton R."/>
            <person name="Courtney L."/>
            <person name="Fronick C."/>
            <person name="O'Laughlin M."/>
            <person name="Godfrey J."/>
            <person name="Wilson R.M."/>
            <person name="Miner T."/>
            <person name="Farmer C."/>
            <person name="Delehaunty K."/>
            <person name="Cordes M."/>
            <person name="Minx P."/>
            <person name="Tomlinson C."/>
            <person name="Chen J."/>
            <person name="Wollam A."/>
            <person name="Pepin K.H."/>
            <person name="Bhonagiri V."/>
            <person name="Zhang X."/>
            <person name="Suruliraj S."/>
            <person name="Warren W."/>
            <person name="Mitreva M."/>
            <person name="Mardis E.R."/>
            <person name="Wilson R.K."/>
        </authorList>
    </citation>
    <scope>NUCLEOTIDE SEQUENCE [LARGE SCALE GENOMIC DNA]</scope>
    <source>
        <strain evidence="3 4">F0235</strain>
    </source>
</reference>
<dbReference type="InterPro" id="IPR030853">
    <property type="entry name" value="3_5_Exoribonuc_actinobac"/>
</dbReference>
<organism evidence="3 4">
    <name type="scientific">Corynebacterium durum F0235</name>
    <dbReference type="NCBI Taxonomy" id="1035195"/>
    <lineage>
        <taxon>Bacteria</taxon>
        <taxon>Bacillati</taxon>
        <taxon>Actinomycetota</taxon>
        <taxon>Actinomycetes</taxon>
        <taxon>Mycobacteriales</taxon>
        <taxon>Corynebacteriaceae</taxon>
        <taxon>Corynebacterium</taxon>
    </lineage>
</organism>